<sequence>MRALHTRLLPSAVAVAAVAMLLAGCSAQSSVSSTPMSTYSGEPKGVEAPASSAGGAPWAVWLKSDGSEFAVTLYGSAKCPPYATGYKVTAPDEITMKLAPTPSGCPEGYSPFTTVFQRPRNLDPKVTIQFTAQETHFYLAPPSKKK</sequence>
<accession>A0ABV8Q6D2</accession>
<keyword evidence="1" id="KW-0732">Signal</keyword>
<feature type="signal peptide" evidence="1">
    <location>
        <begin position="1"/>
        <end position="29"/>
    </location>
</feature>
<comment type="caution">
    <text evidence="2">The sequence shown here is derived from an EMBL/GenBank/DDBJ whole genome shotgun (WGS) entry which is preliminary data.</text>
</comment>
<organism evidence="2 3">
    <name type="scientific">Gryllotalpicola reticulitermitis</name>
    <dbReference type="NCBI Taxonomy" id="1184153"/>
    <lineage>
        <taxon>Bacteria</taxon>
        <taxon>Bacillati</taxon>
        <taxon>Actinomycetota</taxon>
        <taxon>Actinomycetes</taxon>
        <taxon>Micrococcales</taxon>
        <taxon>Microbacteriaceae</taxon>
        <taxon>Gryllotalpicola</taxon>
    </lineage>
</organism>
<protein>
    <recommendedName>
        <fullName evidence="4">META domain-containing protein</fullName>
    </recommendedName>
</protein>
<evidence type="ECO:0000256" key="1">
    <source>
        <dbReference type="SAM" id="SignalP"/>
    </source>
</evidence>
<name>A0ABV8Q6D2_9MICO</name>
<evidence type="ECO:0000313" key="2">
    <source>
        <dbReference type="EMBL" id="MFC4243572.1"/>
    </source>
</evidence>
<evidence type="ECO:0008006" key="4">
    <source>
        <dbReference type="Google" id="ProtNLM"/>
    </source>
</evidence>
<keyword evidence="3" id="KW-1185">Reference proteome</keyword>
<dbReference type="PROSITE" id="PS51257">
    <property type="entry name" value="PROKAR_LIPOPROTEIN"/>
    <property type="match status" value="1"/>
</dbReference>
<reference evidence="3" key="1">
    <citation type="journal article" date="2019" name="Int. J. Syst. Evol. Microbiol.">
        <title>The Global Catalogue of Microorganisms (GCM) 10K type strain sequencing project: providing services to taxonomists for standard genome sequencing and annotation.</title>
        <authorList>
            <consortium name="The Broad Institute Genomics Platform"/>
            <consortium name="The Broad Institute Genome Sequencing Center for Infectious Disease"/>
            <person name="Wu L."/>
            <person name="Ma J."/>
        </authorList>
    </citation>
    <scope>NUCLEOTIDE SEQUENCE [LARGE SCALE GENOMIC DNA]</scope>
    <source>
        <strain evidence="3">CGMCC 1.10363</strain>
    </source>
</reference>
<dbReference type="RefSeq" id="WP_390228656.1">
    <property type="nucleotide sequence ID" value="NZ_JBHSCN010000005.1"/>
</dbReference>
<dbReference type="Proteomes" id="UP001595900">
    <property type="component" value="Unassembled WGS sequence"/>
</dbReference>
<dbReference type="EMBL" id="JBHSCN010000005">
    <property type="protein sequence ID" value="MFC4243572.1"/>
    <property type="molecule type" value="Genomic_DNA"/>
</dbReference>
<proteinExistence type="predicted"/>
<evidence type="ECO:0000313" key="3">
    <source>
        <dbReference type="Proteomes" id="UP001595900"/>
    </source>
</evidence>
<gene>
    <name evidence="2" type="ORF">ACFOYW_09315</name>
</gene>
<feature type="chain" id="PRO_5045062399" description="META domain-containing protein" evidence="1">
    <location>
        <begin position="30"/>
        <end position="146"/>
    </location>
</feature>